<evidence type="ECO:0000256" key="5">
    <source>
        <dbReference type="NCBIfam" id="TIGR01378"/>
    </source>
</evidence>
<evidence type="ECO:0000259" key="6">
    <source>
        <dbReference type="SMART" id="SM00983"/>
    </source>
</evidence>
<dbReference type="Gene3D" id="3.40.50.10240">
    <property type="entry name" value="Thiamin pyrophosphokinase, catalytic domain"/>
    <property type="match status" value="1"/>
</dbReference>
<dbReference type="Pfam" id="PF04263">
    <property type="entry name" value="TPK_catalytic"/>
    <property type="match status" value="1"/>
</dbReference>
<evidence type="ECO:0000256" key="1">
    <source>
        <dbReference type="ARBA" id="ARBA00022679"/>
    </source>
</evidence>
<dbReference type="GO" id="GO:0009229">
    <property type="term" value="P:thiamine diphosphate biosynthetic process"/>
    <property type="evidence" value="ECO:0007669"/>
    <property type="project" value="InterPro"/>
</dbReference>
<keyword evidence="2" id="KW-0547">Nucleotide-binding</keyword>
<dbReference type="Proteomes" id="UP000051984">
    <property type="component" value="Unassembled WGS sequence"/>
</dbReference>
<evidence type="ECO:0000256" key="4">
    <source>
        <dbReference type="ARBA" id="ARBA00022840"/>
    </source>
</evidence>
<evidence type="ECO:0000256" key="2">
    <source>
        <dbReference type="ARBA" id="ARBA00022741"/>
    </source>
</evidence>
<dbReference type="SUPFAM" id="SSF63999">
    <property type="entry name" value="Thiamin pyrophosphokinase, catalytic domain"/>
    <property type="match status" value="1"/>
</dbReference>
<name>A0A0R1F4X7_LACZE</name>
<dbReference type="InterPro" id="IPR007373">
    <property type="entry name" value="Thiamin_PyroPKinase_B1-bd"/>
</dbReference>
<evidence type="ECO:0000313" key="8">
    <source>
        <dbReference type="Proteomes" id="UP000051984"/>
    </source>
</evidence>
<dbReference type="InterPro" id="IPR007371">
    <property type="entry name" value="TPK_catalytic"/>
</dbReference>
<dbReference type="eggNOG" id="COG1564">
    <property type="taxonomic scope" value="Bacteria"/>
</dbReference>
<dbReference type="EC" id="2.7.6.2" evidence="5"/>
<dbReference type="GO" id="GO:0006772">
    <property type="term" value="P:thiamine metabolic process"/>
    <property type="evidence" value="ECO:0007669"/>
    <property type="project" value="UniProtKB-UniRule"/>
</dbReference>
<accession>A0A0R1F4X7</accession>
<proteinExistence type="predicted"/>
<dbReference type="PANTHER" id="PTHR41299">
    <property type="entry name" value="THIAMINE PYROPHOSPHOKINASE"/>
    <property type="match status" value="1"/>
</dbReference>
<dbReference type="NCBIfam" id="TIGR01378">
    <property type="entry name" value="thi_PPkinase"/>
    <property type="match status" value="1"/>
</dbReference>
<dbReference type="GO" id="GO:0030975">
    <property type="term" value="F:thiamine binding"/>
    <property type="evidence" value="ECO:0007669"/>
    <property type="project" value="InterPro"/>
</dbReference>
<dbReference type="RefSeq" id="WP_010488014.1">
    <property type="nucleotide sequence ID" value="NZ_AZCT01000001.1"/>
</dbReference>
<dbReference type="InterPro" id="IPR053149">
    <property type="entry name" value="TPK"/>
</dbReference>
<comment type="caution">
    <text evidence="7">The sequence shown here is derived from an EMBL/GenBank/DDBJ whole genome shotgun (WGS) entry which is preliminary data.</text>
</comment>
<gene>
    <name evidence="7" type="ORF">FD51_GL000113</name>
</gene>
<dbReference type="InterPro" id="IPR006282">
    <property type="entry name" value="Thi_PPkinase"/>
</dbReference>
<keyword evidence="4" id="KW-0067">ATP-binding</keyword>
<feature type="domain" description="Thiamin pyrophosphokinase thiamin-binding" evidence="6">
    <location>
        <begin position="143"/>
        <end position="208"/>
    </location>
</feature>
<keyword evidence="3 7" id="KW-0418">Kinase</keyword>
<dbReference type="EMBL" id="AZCT01000001">
    <property type="protein sequence ID" value="KRK13559.1"/>
    <property type="molecule type" value="Genomic_DNA"/>
</dbReference>
<dbReference type="InterPro" id="IPR036759">
    <property type="entry name" value="TPK_catalytic_sf"/>
</dbReference>
<dbReference type="PATRIC" id="fig|1423816.3.peg.115"/>
<evidence type="ECO:0000313" key="7">
    <source>
        <dbReference type="EMBL" id="KRK13559.1"/>
    </source>
</evidence>
<dbReference type="CDD" id="cd07995">
    <property type="entry name" value="TPK"/>
    <property type="match status" value="1"/>
</dbReference>
<dbReference type="AlphaFoldDB" id="A0A0R1F4X7"/>
<reference evidence="7 8" key="1">
    <citation type="journal article" date="2015" name="Genome Announc.">
        <title>Expanding the biotechnology potential of lactobacilli through comparative genomics of 213 strains and associated genera.</title>
        <authorList>
            <person name="Sun Z."/>
            <person name="Harris H.M."/>
            <person name="McCann A."/>
            <person name="Guo C."/>
            <person name="Argimon S."/>
            <person name="Zhang W."/>
            <person name="Yang X."/>
            <person name="Jeffery I.B."/>
            <person name="Cooney J.C."/>
            <person name="Kagawa T.F."/>
            <person name="Liu W."/>
            <person name="Song Y."/>
            <person name="Salvetti E."/>
            <person name="Wrobel A."/>
            <person name="Rasinkangas P."/>
            <person name="Parkhill J."/>
            <person name="Rea M.C."/>
            <person name="O'Sullivan O."/>
            <person name="Ritari J."/>
            <person name="Douillard F.P."/>
            <person name="Paul Ross R."/>
            <person name="Yang R."/>
            <person name="Briner A.E."/>
            <person name="Felis G.E."/>
            <person name="de Vos W.M."/>
            <person name="Barrangou R."/>
            <person name="Klaenhammer T.R."/>
            <person name="Caufield P.W."/>
            <person name="Cui Y."/>
            <person name="Zhang H."/>
            <person name="O'Toole P.W."/>
        </authorList>
    </citation>
    <scope>NUCLEOTIDE SEQUENCE [LARGE SCALE GENOMIC DNA]</scope>
    <source>
        <strain evidence="7 8">DSM 20178</strain>
    </source>
</reference>
<sequence length="222" mass="24635">MTDVNIMTGGPHENLSDDWQQLAGEWIGVDRGTLRLVKAGIKPILAVGDFDSLTASEFQLVREHVQKIEQVPSAKDDTDTELAVKAALTDFSADKVTLVGATGGRLDHFLSNLFLPLQPRFLDDIERIHLLDEQNHVDYYGPGTHEIQPLPGYRYVAVINLTPVTDLAIVGAKYPLKPWSAAYPYAWASNEFIGNEPFTVSWTTGQVAIIYSRDRIGQKVDN</sequence>
<evidence type="ECO:0000256" key="3">
    <source>
        <dbReference type="ARBA" id="ARBA00022777"/>
    </source>
</evidence>
<keyword evidence="1" id="KW-0808">Transferase</keyword>
<dbReference type="GO" id="GO:0004788">
    <property type="term" value="F:thiamine diphosphokinase activity"/>
    <property type="evidence" value="ECO:0007669"/>
    <property type="project" value="UniProtKB-UniRule"/>
</dbReference>
<protein>
    <recommendedName>
        <fullName evidence="5">Thiamine diphosphokinase</fullName>
        <ecNumber evidence="5">2.7.6.2</ecNumber>
    </recommendedName>
</protein>
<dbReference type="PANTHER" id="PTHR41299:SF1">
    <property type="entry name" value="THIAMINE PYROPHOSPHOKINASE"/>
    <property type="match status" value="1"/>
</dbReference>
<dbReference type="GO" id="GO:0005524">
    <property type="term" value="F:ATP binding"/>
    <property type="evidence" value="ECO:0007669"/>
    <property type="project" value="UniProtKB-KW"/>
</dbReference>
<organism evidence="7 8">
    <name type="scientific">Lacticaseibacillus zeae DSM 20178 = KCTC 3804</name>
    <dbReference type="NCBI Taxonomy" id="1423816"/>
    <lineage>
        <taxon>Bacteria</taxon>
        <taxon>Bacillati</taxon>
        <taxon>Bacillota</taxon>
        <taxon>Bacilli</taxon>
        <taxon>Lactobacillales</taxon>
        <taxon>Lactobacillaceae</taxon>
        <taxon>Lacticaseibacillus</taxon>
    </lineage>
</organism>
<dbReference type="SMART" id="SM00983">
    <property type="entry name" value="TPK_B1_binding"/>
    <property type="match status" value="1"/>
</dbReference>
<dbReference type="GO" id="GO:0016301">
    <property type="term" value="F:kinase activity"/>
    <property type="evidence" value="ECO:0007669"/>
    <property type="project" value="UniProtKB-KW"/>
</dbReference>
<dbReference type="Pfam" id="PF04265">
    <property type="entry name" value="TPK_B1_binding"/>
    <property type="match status" value="1"/>
</dbReference>